<dbReference type="InterPro" id="IPR019981">
    <property type="entry name" value="Ribosomal_uS11_bac-type"/>
</dbReference>
<evidence type="ECO:0000256" key="3">
    <source>
        <dbReference type="ARBA" id="ARBA00022884"/>
    </source>
</evidence>
<evidence type="ECO:0000256" key="4">
    <source>
        <dbReference type="ARBA" id="ARBA00022980"/>
    </source>
</evidence>
<evidence type="ECO:0000256" key="5">
    <source>
        <dbReference type="ARBA" id="ARBA00023274"/>
    </source>
</evidence>
<dbReference type="GO" id="GO:0005840">
    <property type="term" value="C:ribosome"/>
    <property type="evidence" value="ECO:0007669"/>
    <property type="project" value="UniProtKB-KW"/>
</dbReference>
<evidence type="ECO:0000313" key="11">
    <source>
        <dbReference type="EMBL" id="PFG18955.1"/>
    </source>
</evidence>
<comment type="function">
    <text evidence="7 8">Located on the platform of the 30S subunit, it bridges several disparate RNA helices of the 16S rRNA. Forms part of the Shine-Dalgarno cleft in the 70S ribosome.</text>
</comment>
<comment type="caution">
    <text evidence="11">The sequence shown here is derived from an EMBL/GenBank/DDBJ whole genome shotgun (WGS) entry which is preliminary data.</text>
</comment>
<name>A0A2A9CY64_9MICO</name>
<gene>
    <name evidence="8" type="primary">rpsK</name>
    <name evidence="11" type="ORF">ATL40_0509</name>
</gene>
<dbReference type="Gene3D" id="3.30.420.80">
    <property type="entry name" value="Ribosomal protein S11"/>
    <property type="match status" value="1"/>
</dbReference>
<dbReference type="GO" id="GO:0003735">
    <property type="term" value="F:structural constituent of ribosome"/>
    <property type="evidence" value="ECO:0007669"/>
    <property type="project" value="InterPro"/>
</dbReference>
<dbReference type="Pfam" id="PF00411">
    <property type="entry name" value="Ribosomal_S11"/>
    <property type="match status" value="1"/>
</dbReference>
<evidence type="ECO:0000256" key="2">
    <source>
        <dbReference type="ARBA" id="ARBA00022730"/>
    </source>
</evidence>
<dbReference type="OrthoDB" id="9806415at2"/>
<organism evidence="11 12">
    <name type="scientific">Serinibacter salmoneus</name>
    <dbReference type="NCBI Taxonomy" id="556530"/>
    <lineage>
        <taxon>Bacteria</taxon>
        <taxon>Bacillati</taxon>
        <taxon>Actinomycetota</taxon>
        <taxon>Actinomycetes</taxon>
        <taxon>Micrococcales</taxon>
        <taxon>Beutenbergiaceae</taxon>
        <taxon>Serinibacter</taxon>
    </lineage>
</organism>
<keyword evidence="3 8" id="KW-0694">RNA-binding</keyword>
<evidence type="ECO:0000256" key="8">
    <source>
        <dbReference type="HAMAP-Rule" id="MF_01310"/>
    </source>
</evidence>
<evidence type="ECO:0000313" key="12">
    <source>
        <dbReference type="Proteomes" id="UP000224915"/>
    </source>
</evidence>
<dbReference type="HAMAP" id="MF_01310">
    <property type="entry name" value="Ribosomal_uS11"/>
    <property type="match status" value="1"/>
</dbReference>
<keyword evidence="2 8" id="KW-0699">rRNA-binding</keyword>
<dbReference type="SUPFAM" id="SSF53137">
    <property type="entry name" value="Translational machinery components"/>
    <property type="match status" value="1"/>
</dbReference>
<dbReference type="GO" id="GO:0006412">
    <property type="term" value="P:translation"/>
    <property type="evidence" value="ECO:0007669"/>
    <property type="project" value="UniProtKB-UniRule"/>
</dbReference>
<evidence type="ECO:0000256" key="6">
    <source>
        <dbReference type="ARBA" id="ARBA00035160"/>
    </source>
</evidence>
<dbReference type="GO" id="GO:1990904">
    <property type="term" value="C:ribonucleoprotein complex"/>
    <property type="evidence" value="ECO:0007669"/>
    <property type="project" value="UniProtKB-KW"/>
</dbReference>
<proteinExistence type="inferred from homology"/>
<dbReference type="GO" id="GO:0019843">
    <property type="term" value="F:rRNA binding"/>
    <property type="evidence" value="ECO:0007669"/>
    <property type="project" value="UniProtKB-UniRule"/>
</dbReference>
<dbReference type="PIRSF" id="PIRSF002131">
    <property type="entry name" value="Ribosomal_S11"/>
    <property type="match status" value="1"/>
</dbReference>
<feature type="region of interest" description="Disordered" evidence="10">
    <location>
        <begin position="1"/>
        <end position="27"/>
    </location>
</feature>
<keyword evidence="5 8" id="KW-0687">Ribonucleoprotein</keyword>
<reference evidence="11 12" key="1">
    <citation type="submission" date="2017-10" db="EMBL/GenBank/DDBJ databases">
        <title>Sequencing the genomes of 1000 actinobacteria strains.</title>
        <authorList>
            <person name="Klenk H.-P."/>
        </authorList>
    </citation>
    <scope>NUCLEOTIDE SEQUENCE [LARGE SCALE GENOMIC DNA]</scope>
    <source>
        <strain evidence="11 12">DSM 21801</strain>
    </source>
</reference>
<dbReference type="PANTHER" id="PTHR11759">
    <property type="entry name" value="40S RIBOSOMAL PROTEIN S14/30S RIBOSOMAL PROTEIN S11"/>
    <property type="match status" value="1"/>
</dbReference>
<sequence>MPPKTRAAAGGARKARRKERKNVSHGHAYIKSTFNNTIVSITDPSGAVIASASSGQVGFKGSRKSTPFAAQLAAEAAARRAQEHGMKKVDVFVKGPGSGRETAIRSLQATGLEVGSISDVTPQAHNGVRPPKRRRV</sequence>
<dbReference type="InterPro" id="IPR001971">
    <property type="entry name" value="Ribosomal_uS11"/>
</dbReference>
<feature type="compositionally biased region" description="Basic residues" evidence="10">
    <location>
        <begin position="13"/>
        <end position="24"/>
    </location>
</feature>
<dbReference type="RefSeq" id="WP_098468165.1">
    <property type="nucleotide sequence ID" value="NZ_PDJD01000001.1"/>
</dbReference>
<comment type="similarity">
    <text evidence="1 8 9">Belongs to the universal ribosomal protein uS11 family.</text>
</comment>
<protein>
    <recommendedName>
        <fullName evidence="6 8">Small ribosomal subunit protein uS11</fullName>
    </recommendedName>
</protein>
<evidence type="ECO:0000256" key="1">
    <source>
        <dbReference type="ARBA" id="ARBA00006194"/>
    </source>
</evidence>
<dbReference type="NCBIfam" id="TIGR03632">
    <property type="entry name" value="uS11_bact"/>
    <property type="match status" value="1"/>
</dbReference>
<evidence type="ECO:0000256" key="10">
    <source>
        <dbReference type="SAM" id="MobiDB-lite"/>
    </source>
</evidence>
<comment type="subunit">
    <text evidence="8">Part of the 30S ribosomal subunit. Interacts with proteins S7 and S18. Binds to IF-3.</text>
</comment>
<dbReference type="EMBL" id="PDJD01000001">
    <property type="protein sequence ID" value="PFG18955.1"/>
    <property type="molecule type" value="Genomic_DNA"/>
</dbReference>
<accession>A0A2A9CY64</accession>
<dbReference type="InterPro" id="IPR018102">
    <property type="entry name" value="Ribosomal_uS11_CS"/>
</dbReference>
<dbReference type="FunFam" id="3.30.420.80:FF:000001">
    <property type="entry name" value="30S ribosomal protein S11"/>
    <property type="match status" value="1"/>
</dbReference>
<dbReference type="NCBIfam" id="NF003698">
    <property type="entry name" value="PRK05309.1"/>
    <property type="match status" value="1"/>
</dbReference>
<keyword evidence="12" id="KW-1185">Reference proteome</keyword>
<feature type="compositionally biased region" description="Low complexity" evidence="10">
    <location>
        <begin position="1"/>
        <end position="12"/>
    </location>
</feature>
<evidence type="ECO:0000256" key="7">
    <source>
        <dbReference type="ARBA" id="ARBA00058053"/>
    </source>
</evidence>
<dbReference type="PROSITE" id="PS00054">
    <property type="entry name" value="RIBOSOMAL_S11"/>
    <property type="match status" value="1"/>
</dbReference>
<dbReference type="AlphaFoldDB" id="A0A2A9CY64"/>
<keyword evidence="4 8" id="KW-0689">Ribosomal protein</keyword>
<dbReference type="InterPro" id="IPR036967">
    <property type="entry name" value="Ribosomal_uS11_sf"/>
</dbReference>
<dbReference type="Proteomes" id="UP000224915">
    <property type="component" value="Unassembled WGS sequence"/>
</dbReference>
<evidence type="ECO:0000256" key="9">
    <source>
        <dbReference type="RuleBase" id="RU003629"/>
    </source>
</evidence>